<feature type="compositionally biased region" description="Polar residues" evidence="1">
    <location>
        <begin position="51"/>
        <end position="61"/>
    </location>
</feature>
<evidence type="ECO:0000256" key="1">
    <source>
        <dbReference type="SAM" id="MobiDB-lite"/>
    </source>
</evidence>
<organism evidence="2 3">
    <name type="scientific">Elysia crispata</name>
    <name type="common">lettuce slug</name>
    <dbReference type="NCBI Taxonomy" id="231223"/>
    <lineage>
        <taxon>Eukaryota</taxon>
        <taxon>Metazoa</taxon>
        <taxon>Spiralia</taxon>
        <taxon>Lophotrochozoa</taxon>
        <taxon>Mollusca</taxon>
        <taxon>Gastropoda</taxon>
        <taxon>Heterobranchia</taxon>
        <taxon>Euthyneura</taxon>
        <taxon>Panpulmonata</taxon>
        <taxon>Sacoglossa</taxon>
        <taxon>Placobranchoidea</taxon>
        <taxon>Plakobranchidae</taxon>
        <taxon>Elysia</taxon>
    </lineage>
</organism>
<dbReference type="AlphaFoldDB" id="A0AAE1B523"/>
<proteinExistence type="predicted"/>
<gene>
    <name evidence="2" type="ORF">RRG08_020403</name>
</gene>
<evidence type="ECO:0000313" key="2">
    <source>
        <dbReference type="EMBL" id="KAK3799668.1"/>
    </source>
</evidence>
<reference evidence="2" key="1">
    <citation type="journal article" date="2023" name="G3 (Bethesda)">
        <title>A reference genome for the long-term kleptoplast-retaining sea slug Elysia crispata morphotype clarki.</title>
        <authorList>
            <person name="Eastman K.E."/>
            <person name="Pendleton A.L."/>
            <person name="Shaikh M.A."/>
            <person name="Suttiyut T."/>
            <person name="Ogas R."/>
            <person name="Tomko P."/>
            <person name="Gavelis G."/>
            <person name="Widhalm J.R."/>
            <person name="Wisecaver J.H."/>
        </authorList>
    </citation>
    <scope>NUCLEOTIDE SEQUENCE</scope>
    <source>
        <strain evidence="2">ECLA1</strain>
    </source>
</reference>
<dbReference type="EMBL" id="JAWDGP010000544">
    <property type="protein sequence ID" value="KAK3799668.1"/>
    <property type="molecule type" value="Genomic_DNA"/>
</dbReference>
<evidence type="ECO:0000313" key="3">
    <source>
        <dbReference type="Proteomes" id="UP001283361"/>
    </source>
</evidence>
<feature type="region of interest" description="Disordered" evidence="1">
    <location>
        <begin position="50"/>
        <end position="72"/>
    </location>
</feature>
<name>A0AAE1B523_9GAST</name>
<keyword evidence="3" id="KW-1185">Reference proteome</keyword>
<accession>A0AAE1B523</accession>
<protein>
    <submittedName>
        <fullName evidence="2">Uncharacterized protein</fullName>
    </submittedName>
</protein>
<comment type="caution">
    <text evidence="2">The sequence shown here is derived from an EMBL/GenBank/DDBJ whole genome shotgun (WGS) entry which is preliminary data.</text>
</comment>
<dbReference type="Proteomes" id="UP001283361">
    <property type="component" value="Unassembled WGS sequence"/>
</dbReference>
<sequence>MTQKGVQSLTNLGVEERRKTDCEKRKRCSQPGGFAFRPCLATSEDWENLGVSESDTGTHRNSWGGCLSQVND</sequence>